<organism evidence="1 2">
    <name type="scientific">Burkholderia contaminans</name>
    <dbReference type="NCBI Taxonomy" id="488447"/>
    <lineage>
        <taxon>Bacteria</taxon>
        <taxon>Pseudomonadati</taxon>
        <taxon>Pseudomonadota</taxon>
        <taxon>Betaproteobacteria</taxon>
        <taxon>Burkholderiales</taxon>
        <taxon>Burkholderiaceae</taxon>
        <taxon>Burkholderia</taxon>
        <taxon>Burkholderia cepacia complex</taxon>
    </lineage>
</organism>
<dbReference type="EMBL" id="QTQX01000006">
    <property type="protein sequence ID" value="RQT31176.1"/>
    <property type="molecule type" value="Genomic_DNA"/>
</dbReference>
<dbReference type="Proteomes" id="UP000269271">
    <property type="component" value="Unassembled WGS sequence"/>
</dbReference>
<proteinExistence type="predicted"/>
<name>A0A3N8RH72_9BURK</name>
<comment type="caution">
    <text evidence="1">The sequence shown here is derived from an EMBL/GenBank/DDBJ whole genome shotgun (WGS) entry which is preliminary data.</text>
</comment>
<evidence type="ECO:0000313" key="2">
    <source>
        <dbReference type="Proteomes" id="UP000269271"/>
    </source>
</evidence>
<reference evidence="1 2" key="1">
    <citation type="submission" date="2018-08" db="EMBL/GenBank/DDBJ databases">
        <title>Comparative analysis of Burkholderia isolates from Puerto Rico.</title>
        <authorList>
            <person name="Hall C."/>
            <person name="Sahl J."/>
            <person name="Wagner D."/>
        </authorList>
    </citation>
    <scope>NUCLEOTIDE SEQUENCE [LARGE SCALE GENOMIC DNA]</scope>
    <source>
        <strain evidence="1 2">Bp9001</strain>
    </source>
</reference>
<evidence type="ECO:0000313" key="1">
    <source>
        <dbReference type="EMBL" id="RQT31176.1"/>
    </source>
</evidence>
<dbReference type="AlphaFoldDB" id="A0A3N8RH72"/>
<accession>A0A3N8RH72</accession>
<gene>
    <name evidence="1" type="ORF">DF037_12475</name>
</gene>
<sequence length="75" mass="8842">MISAANFHSYFGRWNSTGRYLNFNEIVVRQLRIGHLGYQFMRINDATMADDSIGWCVGCPRGRCATRRRRVCRRR</sequence>
<protein>
    <submittedName>
        <fullName evidence="1">Uncharacterized protein</fullName>
    </submittedName>
</protein>